<evidence type="ECO:0000256" key="12">
    <source>
        <dbReference type="ARBA" id="ARBA00022842"/>
    </source>
</evidence>
<dbReference type="Pfam" id="PF00124">
    <property type="entry name" value="Photo_RC"/>
    <property type="match status" value="1"/>
</dbReference>
<dbReference type="InterPro" id="IPR036909">
    <property type="entry name" value="Cyt_c-like_dom_sf"/>
</dbReference>
<keyword evidence="12 22" id="KW-0460">Magnesium</keyword>
<comment type="subunit">
    <text evidence="22">Reaction center is composed of four bacteriochlorophylls, two bacteriopheophytins, two ubiquinones, one iron, and highly hydrophobic polypeptide chains.</text>
</comment>
<evidence type="ECO:0000256" key="5">
    <source>
        <dbReference type="ARBA" id="ARBA00022448"/>
    </source>
</evidence>
<dbReference type="GO" id="GO:0009772">
    <property type="term" value="P:photosynthetic electron transport in photosystem II"/>
    <property type="evidence" value="ECO:0007669"/>
    <property type="project" value="InterPro"/>
</dbReference>
<evidence type="ECO:0000256" key="22">
    <source>
        <dbReference type="RuleBase" id="RU364137"/>
    </source>
</evidence>
<comment type="caution">
    <text evidence="25">The sequence shown here is derived from an EMBL/GenBank/DDBJ whole genome shotgun (WGS) entry which is preliminary data.</text>
</comment>
<evidence type="ECO:0000256" key="8">
    <source>
        <dbReference type="ARBA" id="ARBA00022531"/>
    </source>
</evidence>
<feature type="transmembrane region" description="Helical" evidence="22">
    <location>
        <begin position="270"/>
        <end position="293"/>
    </location>
</feature>
<protein>
    <recommendedName>
        <fullName evidence="4 22">Reaction center protein M chain</fullName>
    </recommendedName>
    <alternativeName>
        <fullName evidence="19 22">Photosynthetic reaction center M subunit</fullName>
    </alternativeName>
</protein>
<keyword evidence="13 22" id="KW-0076">Bacteriochlorophyll</keyword>
<feature type="transmembrane region" description="Helical" evidence="22">
    <location>
        <begin position="53"/>
        <end position="74"/>
    </location>
</feature>
<evidence type="ECO:0000256" key="20">
    <source>
        <dbReference type="PROSITE-ProRule" id="PRU00433"/>
    </source>
</evidence>
<dbReference type="NCBIfam" id="TIGR01115">
    <property type="entry name" value="pufM"/>
    <property type="match status" value="1"/>
</dbReference>
<keyword evidence="17 20" id="KW-0408">Iron</keyword>
<dbReference type="SUPFAM" id="SSF81483">
    <property type="entry name" value="Bacterial photosystem II reaction centre, L and M subunits"/>
    <property type="match status" value="1"/>
</dbReference>
<dbReference type="AlphaFoldDB" id="A0A2W5KJS3"/>
<evidence type="ECO:0000259" key="24">
    <source>
        <dbReference type="PROSITE" id="PS51007"/>
    </source>
</evidence>
<reference evidence="25 26" key="1">
    <citation type="submission" date="2017-08" db="EMBL/GenBank/DDBJ databases">
        <title>Infants hospitalized years apart are colonized by the same room-sourced microbial strains.</title>
        <authorList>
            <person name="Brooks B."/>
            <person name="Olm M.R."/>
            <person name="Firek B.A."/>
            <person name="Baker R."/>
            <person name="Thomas B.C."/>
            <person name="Morowitz M.J."/>
            <person name="Banfield J.F."/>
        </authorList>
    </citation>
    <scope>NUCLEOTIDE SEQUENCE [LARGE SCALE GENOMIC DNA]</scope>
    <source>
        <strain evidence="25">S2_005_003_R2_43</strain>
    </source>
</reference>
<dbReference type="GO" id="GO:0046872">
    <property type="term" value="F:metal ion binding"/>
    <property type="evidence" value="ECO:0007669"/>
    <property type="project" value="UniProtKB-KW"/>
</dbReference>
<evidence type="ECO:0000256" key="7">
    <source>
        <dbReference type="ARBA" id="ARBA00022494"/>
    </source>
</evidence>
<evidence type="ECO:0000256" key="3">
    <source>
        <dbReference type="ARBA" id="ARBA00008204"/>
    </source>
</evidence>
<dbReference type="GO" id="GO:0009055">
    <property type="term" value="F:electron transfer activity"/>
    <property type="evidence" value="ECO:0007669"/>
    <property type="project" value="InterPro"/>
</dbReference>
<evidence type="ECO:0000256" key="17">
    <source>
        <dbReference type="ARBA" id="ARBA00023004"/>
    </source>
</evidence>
<evidence type="ECO:0000256" key="2">
    <source>
        <dbReference type="ARBA" id="ARBA00004548"/>
    </source>
</evidence>
<evidence type="ECO:0000256" key="13">
    <source>
        <dbReference type="ARBA" id="ARBA00022956"/>
    </source>
</evidence>
<keyword evidence="15 22" id="KW-1133">Transmembrane helix</keyword>
<dbReference type="GO" id="GO:0030077">
    <property type="term" value="C:plasma membrane light-harvesting complex"/>
    <property type="evidence" value="ECO:0007669"/>
    <property type="project" value="InterPro"/>
</dbReference>
<comment type="similarity">
    <text evidence="3 21">Belongs to the reaction center PufL/M/PsbA/D family.</text>
</comment>
<gene>
    <name evidence="25" type="ORF">DI565_09540</name>
</gene>
<keyword evidence="14 22" id="KW-0249">Electron transport</keyword>
<feature type="region of interest" description="Disordered" evidence="23">
    <location>
        <begin position="313"/>
        <end position="352"/>
    </location>
</feature>
<evidence type="ECO:0000256" key="15">
    <source>
        <dbReference type="ARBA" id="ARBA00022989"/>
    </source>
</evidence>
<dbReference type="SUPFAM" id="SSF46626">
    <property type="entry name" value="Cytochrome c"/>
    <property type="match status" value="1"/>
</dbReference>
<evidence type="ECO:0000256" key="11">
    <source>
        <dbReference type="ARBA" id="ARBA00022723"/>
    </source>
</evidence>
<keyword evidence="11 20" id="KW-0479">Metal-binding</keyword>
<accession>A0A2W5KJS3</accession>
<feature type="transmembrane region" description="Helical" evidence="22">
    <location>
        <begin position="145"/>
        <end position="165"/>
    </location>
</feature>
<feature type="domain" description="Cytochrome c" evidence="24">
    <location>
        <begin position="355"/>
        <end position="458"/>
    </location>
</feature>
<evidence type="ECO:0000313" key="26">
    <source>
        <dbReference type="Proteomes" id="UP000249577"/>
    </source>
</evidence>
<dbReference type="CDD" id="cd09291">
    <property type="entry name" value="Photo-RC_M"/>
    <property type="match status" value="1"/>
</dbReference>
<dbReference type="InterPro" id="IPR055265">
    <property type="entry name" value="Photo_RC_L/M_CS"/>
</dbReference>
<evidence type="ECO:0000256" key="21">
    <source>
        <dbReference type="RuleBase" id="RU004331"/>
    </source>
</evidence>
<dbReference type="GO" id="GO:0042314">
    <property type="term" value="F:bacteriochlorophyll binding"/>
    <property type="evidence" value="ECO:0007669"/>
    <property type="project" value="UniProtKB-KW"/>
</dbReference>
<evidence type="ECO:0000256" key="18">
    <source>
        <dbReference type="ARBA" id="ARBA00023136"/>
    </source>
</evidence>
<evidence type="ECO:0000256" key="10">
    <source>
        <dbReference type="ARBA" id="ARBA00022692"/>
    </source>
</evidence>
<dbReference type="Proteomes" id="UP000249577">
    <property type="component" value="Unassembled WGS sequence"/>
</dbReference>
<feature type="transmembrane region" description="Helical" evidence="22">
    <location>
        <begin position="203"/>
        <end position="228"/>
    </location>
</feature>
<keyword evidence="6 22" id="KW-0674">Reaction center</keyword>
<evidence type="ECO:0000256" key="16">
    <source>
        <dbReference type="ARBA" id="ARBA00022991"/>
    </source>
</evidence>
<dbReference type="GO" id="GO:0042717">
    <property type="term" value="C:plasma membrane-derived chromatophore membrane"/>
    <property type="evidence" value="ECO:0007669"/>
    <property type="project" value="UniProtKB-SubCell"/>
</dbReference>
<dbReference type="PROSITE" id="PS00244">
    <property type="entry name" value="REACTION_CENTER"/>
    <property type="match status" value="1"/>
</dbReference>
<organism evidence="25 26">
    <name type="scientific">Ancylobacter novellus</name>
    <name type="common">Thiobacillus novellus</name>
    <dbReference type="NCBI Taxonomy" id="921"/>
    <lineage>
        <taxon>Bacteria</taxon>
        <taxon>Pseudomonadati</taxon>
        <taxon>Pseudomonadota</taxon>
        <taxon>Alphaproteobacteria</taxon>
        <taxon>Hyphomicrobiales</taxon>
        <taxon>Xanthobacteraceae</taxon>
        <taxon>Ancylobacter</taxon>
    </lineage>
</organism>
<evidence type="ECO:0000256" key="14">
    <source>
        <dbReference type="ARBA" id="ARBA00022982"/>
    </source>
</evidence>
<evidence type="ECO:0000313" key="25">
    <source>
        <dbReference type="EMBL" id="PZQ16034.1"/>
    </source>
</evidence>
<dbReference type="GO" id="GO:0020037">
    <property type="term" value="F:heme binding"/>
    <property type="evidence" value="ECO:0007669"/>
    <property type="project" value="InterPro"/>
</dbReference>
<dbReference type="PROSITE" id="PS51007">
    <property type="entry name" value="CYTC"/>
    <property type="match status" value="1"/>
</dbReference>
<name>A0A2W5KJS3_ANCNO</name>
<comment type="function">
    <text evidence="1 22">The reaction center is a membrane-bound complex that mediates the initial photochemical event in the electron transfer process of photosynthesis.</text>
</comment>
<dbReference type="InterPro" id="IPR002327">
    <property type="entry name" value="Cyt_c_1A/1B"/>
</dbReference>
<evidence type="ECO:0000256" key="6">
    <source>
        <dbReference type="ARBA" id="ARBA00022469"/>
    </source>
</evidence>
<keyword evidence="9 20" id="KW-0349">Heme</keyword>
<dbReference type="Gene3D" id="1.10.760.10">
    <property type="entry name" value="Cytochrome c-like domain"/>
    <property type="match status" value="1"/>
</dbReference>
<evidence type="ECO:0000256" key="4">
    <source>
        <dbReference type="ARBA" id="ARBA00018761"/>
    </source>
</evidence>
<sequence>MAQYQNIFTRVQVRGPLYAGVPMDRPGPFERQTPLQFSYWLGKFGDAQIGPIYLGWLGVASLMFGFAAIEIIGLNMLASVNWSPQAFIREFFWLQLPPPLEKHGLDFFPPLKEGGWYRLAGFLLTISILLWWVRMYRRARALGLGTHVAWAFASAIWLFLVLGFFRPLAMGNWAEGVPFGIFPHLDWTQNFSLRYGNLFYNPFHALSIAFLYGSALLFAMHAGTILAVSRYGGDREIEQIVDRGTATERAALFWRWTMGFNATMESIHRWAWWFAVLVTLTGGIGILLTGTVVDNWQEWAGRHGFGTQTVTQQVAQAPASAAPGSTAPGSSSGAAGQQPGAPGGGGAQPAAAGGADVAAGEKVFAKCRTCHEVGPGAKAKIGPPLTGVVGRPAASVPGFAYSEALKKKAPEIGSWDKAKLEEWLTDPSKYAGGQVKMLFKLANPEERKAVVDYLETQK</sequence>
<comment type="subcellular location">
    <subcellularLocation>
        <location evidence="2 22">Cellular chromatophore membrane</location>
        <topology evidence="2 22">Multi-pass membrane protein</topology>
    </subcellularLocation>
</comment>
<dbReference type="PANTHER" id="PTHR11961">
    <property type="entry name" value="CYTOCHROME C"/>
    <property type="match status" value="1"/>
</dbReference>
<dbReference type="InterPro" id="IPR005781">
    <property type="entry name" value="Photo_RC_M"/>
</dbReference>
<keyword evidence="16 22" id="KW-0157">Chromophore</keyword>
<dbReference type="InterPro" id="IPR000484">
    <property type="entry name" value="Photo_RC_L/M"/>
</dbReference>
<keyword evidence="8 22" id="KW-0602">Photosynthesis</keyword>
<proteinExistence type="inferred from homology"/>
<evidence type="ECO:0000256" key="19">
    <source>
        <dbReference type="ARBA" id="ARBA00031893"/>
    </source>
</evidence>
<dbReference type="EMBL" id="QFPN01000004">
    <property type="protein sequence ID" value="PZQ16034.1"/>
    <property type="molecule type" value="Genomic_DNA"/>
</dbReference>
<dbReference type="PRINTS" id="PR00256">
    <property type="entry name" value="REACTNCENTRE"/>
</dbReference>
<keyword evidence="18 22" id="KW-0472">Membrane</keyword>
<dbReference type="InterPro" id="IPR009056">
    <property type="entry name" value="Cyt_c-like_dom"/>
</dbReference>
<evidence type="ECO:0000256" key="9">
    <source>
        <dbReference type="ARBA" id="ARBA00022617"/>
    </source>
</evidence>
<evidence type="ECO:0000256" key="23">
    <source>
        <dbReference type="SAM" id="MobiDB-lite"/>
    </source>
</evidence>
<keyword evidence="7 22" id="KW-0148">Chlorophyll</keyword>
<keyword evidence="5 22" id="KW-0813">Transport</keyword>
<feature type="compositionally biased region" description="Low complexity" evidence="23">
    <location>
        <begin position="313"/>
        <end position="340"/>
    </location>
</feature>
<keyword evidence="10 22" id="KW-0812">Transmembrane</keyword>
<dbReference type="Pfam" id="PF00034">
    <property type="entry name" value="Cytochrom_C"/>
    <property type="match status" value="1"/>
</dbReference>
<dbReference type="Gene3D" id="1.20.85.10">
    <property type="entry name" value="Photosystem II protein D1-like"/>
    <property type="match status" value="2"/>
</dbReference>
<evidence type="ECO:0000256" key="1">
    <source>
        <dbReference type="ARBA" id="ARBA00002611"/>
    </source>
</evidence>
<dbReference type="InterPro" id="IPR036854">
    <property type="entry name" value="Photo_II_D1/D2_sf"/>
</dbReference>
<feature type="transmembrane region" description="Helical" evidence="22">
    <location>
        <begin position="115"/>
        <end position="133"/>
    </location>
</feature>